<proteinExistence type="predicted"/>
<organism evidence="1 2">
    <name type="scientific">Streptomyces caniscabiei</name>
    <dbReference type="NCBI Taxonomy" id="2746961"/>
    <lineage>
        <taxon>Bacteria</taxon>
        <taxon>Bacillati</taxon>
        <taxon>Actinomycetota</taxon>
        <taxon>Actinomycetes</taxon>
        <taxon>Kitasatosporales</taxon>
        <taxon>Streptomycetaceae</taxon>
        <taxon>Streptomyces</taxon>
    </lineage>
</organism>
<comment type="caution">
    <text evidence="1">The sequence shown here is derived from an EMBL/GenBank/DDBJ whole genome shotgun (WGS) entry which is preliminary data.</text>
</comment>
<dbReference type="Proteomes" id="UP000661025">
    <property type="component" value="Unassembled WGS sequence"/>
</dbReference>
<dbReference type="RefSeq" id="WP_086802865.1">
    <property type="nucleotide sequence ID" value="NZ_CP119182.1"/>
</dbReference>
<accession>A0A927QHF5</accession>
<evidence type="ECO:0000313" key="1">
    <source>
        <dbReference type="EMBL" id="MBD9726431.1"/>
    </source>
</evidence>
<dbReference type="EMBL" id="JACYXT010000011">
    <property type="protein sequence ID" value="MBD9726431.1"/>
    <property type="molecule type" value="Genomic_DNA"/>
</dbReference>
<name>A0A927QHF5_9ACTN</name>
<evidence type="ECO:0000313" key="2">
    <source>
        <dbReference type="Proteomes" id="UP000661025"/>
    </source>
</evidence>
<gene>
    <name evidence="1" type="ORF">IHE70_25085</name>
</gene>
<dbReference type="GeneID" id="79936592"/>
<protein>
    <submittedName>
        <fullName evidence="1">Uncharacterized protein</fullName>
    </submittedName>
</protein>
<dbReference type="AlphaFoldDB" id="A0A927QHF5"/>
<sequence length="75" mass="8149">MTEGEKQDGTAQADEHRPHRVRLPGFVTDESIGLGDAVKRVTSTMGVKKPCGGCEQRAAALNRWLVFSTGRGHRS</sequence>
<reference evidence="1" key="1">
    <citation type="submission" date="2020-09" db="EMBL/GenBank/DDBJ databases">
        <title>Streptomyces canutascabiei sp. nov., which causes potato common scab and is distributed across the world.</title>
        <authorList>
            <person name="Nguyen H.P."/>
            <person name="Weisberg A.J."/>
            <person name="Chang J.H."/>
            <person name="Clarke C.R."/>
        </authorList>
    </citation>
    <scope>NUCLEOTIDE SEQUENCE</scope>
    <source>
        <strain evidence="1">ID-01-6.2a</strain>
    </source>
</reference>